<feature type="compositionally biased region" description="Low complexity" evidence="2">
    <location>
        <begin position="1151"/>
        <end position="1163"/>
    </location>
</feature>
<feature type="region of interest" description="Disordered" evidence="2">
    <location>
        <begin position="58"/>
        <end position="110"/>
    </location>
</feature>
<feature type="region of interest" description="Disordered" evidence="2">
    <location>
        <begin position="718"/>
        <end position="746"/>
    </location>
</feature>
<feature type="region of interest" description="Disordered" evidence="2">
    <location>
        <begin position="241"/>
        <end position="265"/>
    </location>
</feature>
<keyword evidence="1" id="KW-0863">Zinc-finger</keyword>
<feature type="region of interest" description="Disordered" evidence="2">
    <location>
        <begin position="1099"/>
        <end position="1215"/>
    </location>
</feature>
<feature type="domain" description="HTH OST-type" evidence="4">
    <location>
        <begin position="442"/>
        <end position="515"/>
    </location>
</feature>
<keyword evidence="1" id="KW-0479">Metal-binding</keyword>
<evidence type="ECO:0000313" key="5">
    <source>
        <dbReference type="EMBL" id="CAH0373841.1"/>
    </source>
</evidence>
<keyword evidence="6" id="KW-1185">Reference proteome</keyword>
<dbReference type="InterPro" id="IPR025605">
    <property type="entry name" value="OST-HTH/LOTUS_dom"/>
</dbReference>
<keyword evidence="1" id="KW-0862">Zinc</keyword>
<reference evidence="5" key="1">
    <citation type="submission" date="2021-11" db="EMBL/GenBank/DDBJ databases">
        <authorList>
            <consortium name="Genoscope - CEA"/>
            <person name="William W."/>
        </authorList>
    </citation>
    <scope>NUCLEOTIDE SEQUENCE</scope>
</reference>
<accession>A0A8J2X476</accession>
<feature type="domain" description="HTH OST-type" evidence="4">
    <location>
        <begin position="540"/>
        <end position="617"/>
    </location>
</feature>
<feature type="compositionally biased region" description="Low complexity" evidence="2">
    <location>
        <begin position="718"/>
        <end position="742"/>
    </location>
</feature>
<name>A0A8J2X476_9STRA</name>
<dbReference type="PANTHER" id="PTHR48148">
    <property type="entry name" value="KERATINOCYTE PROLINE-RICH PROTEIN"/>
    <property type="match status" value="1"/>
</dbReference>
<proteinExistence type="predicted"/>
<evidence type="ECO:0000259" key="3">
    <source>
        <dbReference type="PROSITE" id="PS50089"/>
    </source>
</evidence>
<dbReference type="PROSITE" id="PS50089">
    <property type="entry name" value="ZF_RING_2"/>
    <property type="match status" value="1"/>
</dbReference>
<dbReference type="InterPro" id="IPR001841">
    <property type="entry name" value="Znf_RING"/>
</dbReference>
<feature type="domain" description="RING-type" evidence="3">
    <location>
        <begin position="119"/>
        <end position="165"/>
    </location>
</feature>
<dbReference type="InterPro" id="IPR013761">
    <property type="entry name" value="SAM/pointed_sf"/>
</dbReference>
<comment type="caution">
    <text evidence="5">The sequence shown here is derived from an EMBL/GenBank/DDBJ whole genome shotgun (WGS) entry which is preliminary data.</text>
</comment>
<gene>
    <name evidence="5" type="ORF">PECAL_4P10820</name>
</gene>
<evidence type="ECO:0000313" key="6">
    <source>
        <dbReference type="Proteomes" id="UP000789595"/>
    </source>
</evidence>
<evidence type="ECO:0008006" key="7">
    <source>
        <dbReference type="Google" id="ProtNLM"/>
    </source>
</evidence>
<sequence>MATRELEAILVRLGLTRYLENCRRECIDDDCLDTLERDDIRELGLPIGPARRFEAALADRRRSRGSAEVSPVTPSPAAPRRPEPAQPPAAAAPPLPAPPRDASGETLWPTGPPGEGTLCEICMDSAVAVRLECSGAHEFCVDCLDRWAQQTALKAQAHTSCPTCRAPVVKAVDIATGAPRPLTKLVTAWGGAGTPAARARQRIEALAFAERREAAERERAAAAALAERERVAAAARAAAEAAERERRRRQAPTAILRREPTPPPQNAEVDAAAFARALAPWVASRGGRVAATELSQFYRSEAAGGLVIPKKGALKLLQPVAAAAGLRVSQTTDSAYVIETAPAPSPEPSVSGGTAVAFARALRGWIASRKGGRIEANELAEFYKSPAARGRGALAISNLGGPLKLLRPVAAAEGLRIVQRTNGQHAIEVVAPTVGAAAPPASLRAVEGEILAVVDDRGGQIAFGELAEAYRKVHGKAIDYRALGFERLRLLVEHLPGIDFDPRVTSKPVHAVLRRAVAGDQPTTRDARGTAPQNVGPPAALRAVEREILTIIDGHGLNNGTEIMADKLCGRYREAHGKDIDYRALGFKKFKLLVEQLPSLIWVAKPGAPPYVRRLHAAPSAATPAPAPATTPAAPAAPTTRDGVVDALATWIGGLPHPRARSTDVDRWLAWHRARSDVVPEGLDWLTVGQLAPHGLRKRRATEGVFWIEVAAAASAPAPVPSTATSAPAPAVPAAPASDGPVAPEPTDPLALFMTRARAYVDRAGALLGNDAPGATKLPTPRKQLIELCAQQYGLRFQDRADGEHWVLVDGDQWLASQRQAVEAAFDGAAAPPPPSSSRRGEPAALRRLESRAMTHVRELLSERGSIYISDLSRLYREKYGSGFDYKRLGFANIGAFVREMPGLEWEDAGGGVVRLAQAPPPGSFPDQPAPSRETIPLVSEIRDTEGMRALAAFVAKCPQGRLALSKDDEDPDEARFGLSKETIRAQARSVGLVVHENAKCGVFTLLSTVNRPERWALFSEAEDLSRLAGATAALAPSAAVEPAPLAAVLAPVPAPAPRTEVDSGSIAVRLAALRAAGVVTGAEAEELARRARADELRELRVRDPPTSLEALRAAGIPPPPQPRESTHLPGFAPATAPAPREEGWVEGGSTAARTAIEALRAAGVPPPPPPHPRESVHLPGFAPARFRSSSPLHDDAAALRERSAADDRAEAGLE</sequence>
<dbReference type="GO" id="GO:0008270">
    <property type="term" value="F:zinc ion binding"/>
    <property type="evidence" value="ECO:0007669"/>
    <property type="project" value="UniProtKB-KW"/>
</dbReference>
<dbReference type="SUPFAM" id="SSF57850">
    <property type="entry name" value="RING/U-box"/>
    <property type="match status" value="1"/>
</dbReference>
<dbReference type="SMART" id="SM00184">
    <property type="entry name" value="RING"/>
    <property type="match status" value="1"/>
</dbReference>
<evidence type="ECO:0000259" key="4">
    <source>
        <dbReference type="PROSITE" id="PS51644"/>
    </source>
</evidence>
<dbReference type="InterPro" id="IPR013083">
    <property type="entry name" value="Znf_RING/FYVE/PHD"/>
</dbReference>
<protein>
    <recommendedName>
        <fullName evidence="7">RING-type domain-containing protein</fullName>
    </recommendedName>
</protein>
<evidence type="ECO:0000256" key="2">
    <source>
        <dbReference type="SAM" id="MobiDB-lite"/>
    </source>
</evidence>
<dbReference type="PROSITE" id="PS51644">
    <property type="entry name" value="HTH_OST"/>
    <property type="match status" value="3"/>
</dbReference>
<dbReference type="Proteomes" id="UP000789595">
    <property type="component" value="Unassembled WGS sequence"/>
</dbReference>
<dbReference type="Pfam" id="PF12872">
    <property type="entry name" value="OST-HTH"/>
    <property type="match status" value="3"/>
</dbReference>
<dbReference type="Gene3D" id="3.30.420.610">
    <property type="entry name" value="LOTUS domain-like"/>
    <property type="match status" value="3"/>
</dbReference>
<organism evidence="5 6">
    <name type="scientific">Pelagomonas calceolata</name>
    <dbReference type="NCBI Taxonomy" id="35677"/>
    <lineage>
        <taxon>Eukaryota</taxon>
        <taxon>Sar</taxon>
        <taxon>Stramenopiles</taxon>
        <taxon>Ochrophyta</taxon>
        <taxon>Pelagophyceae</taxon>
        <taxon>Pelagomonadales</taxon>
        <taxon>Pelagomonadaceae</taxon>
        <taxon>Pelagomonas</taxon>
    </lineage>
</organism>
<feature type="compositionally biased region" description="Basic and acidic residues" evidence="2">
    <location>
        <begin position="1193"/>
        <end position="1215"/>
    </location>
</feature>
<dbReference type="PANTHER" id="PTHR48148:SF3">
    <property type="entry name" value="KERATINOCYTE PROLINE-RICH PROTEIN"/>
    <property type="match status" value="1"/>
</dbReference>
<dbReference type="Gene3D" id="1.10.150.50">
    <property type="entry name" value="Transcription Factor, Ets-1"/>
    <property type="match status" value="1"/>
</dbReference>
<dbReference type="AlphaFoldDB" id="A0A8J2X476"/>
<feature type="compositionally biased region" description="Pro residues" evidence="2">
    <location>
        <begin position="73"/>
        <end position="99"/>
    </location>
</feature>
<dbReference type="InterPro" id="IPR041966">
    <property type="entry name" value="LOTUS-like"/>
</dbReference>
<dbReference type="EMBL" id="CAKKNE010000004">
    <property type="protein sequence ID" value="CAH0373841.1"/>
    <property type="molecule type" value="Genomic_DNA"/>
</dbReference>
<feature type="domain" description="HTH OST-type" evidence="4">
    <location>
        <begin position="845"/>
        <end position="920"/>
    </location>
</feature>
<dbReference type="Gene3D" id="3.30.40.10">
    <property type="entry name" value="Zinc/RING finger domain, C3HC4 (zinc finger)"/>
    <property type="match status" value="1"/>
</dbReference>
<evidence type="ECO:0000256" key="1">
    <source>
        <dbReference type="PROSITE-ProRule" id="PRU00175"/>
    </source>
</evidence>
<dbReference type="OrthoDB" id="369831at2759"/>